<evidence type="ECO:0000256" key="2">
    <source>
        <dbReference type="ARBA" id="ARBA00022692"/>
    </source>
</evidence>
<dbReference type="GO" id="GO:0022857">
    <property type="term" value="F:transmembrane transporter activity"/>
    <property type="evidence" value="ECO:0007669"/>
    <property type="project" value="TreeGrafter"/>
</dbReference>
<keyword evidence="4 6" id="KW-0472">Membrane</keyword>
<evidence type="ECO:0000313" key="8">
    <source>
        <dbReference type="Proteomes" id="UP000720189"/>
    </source>
</evidence>
<dbReference type="Proteomes" id="UP000720189">
    <property type="component" value="Unassembled WGS sequence"/>
</dbReference>
<dbReference type="OrthoDB" id="5215911at2759"/>
<dbReference type="GO" id="GO:0005886">
    <property type="term" value="C:plasma membrane"/>
    <property type="evidence" value="ECO:0007669"/>
    <property type="project" value="TreeGrafter"/>
</dbReference>
<keyword evidence="2 6" id="KW-0812">Transmembrane</keyword>
<dbReference type="RefSeq" id="XP_046052095.1">
    <property type="nucleotide sequence ID" value="XM_046198038.1"/>
</dbReference>
<gene>
    <name evidence="7" type="ORF">BKA55DRAFT_673689</name>
</gene>
<evidence type="ECO:0000256" key="5">
    <source>
        <dbReference type="ARBA" id="ARBA00023180"/>
    </source>
</evidence>
<evidence type="ECO:0000256" key="4">
    <source>
        <dbReference type="ARBA" id="ARBA00023136"/>
    </source>
</evidence>
<reference evidence="7" key="1">
    <citation type="journal article" date="2021" name="Nat. Commun.">
        <title>Genetic determinants of endophytism in the Arabidopsis root mycobiome.</title>
        <authorList>
            <person name="Mesny F."/>
            <person name="Miyauchi S."/>
            <person name="Thiergart T."/>
            <person name="Pickel B."/>
            <person name="Atanasova L."/>
            <person name="Karlsson M."/>
            <person name="Huettel B."/>
            <person name="Barry K.W."/>
            <person name="Haridas S."/>
            <person name="Chen C."/>
            <person name="Bauer D."/>
            <person name="Andreopoulos W."/>
            <person name="Pangilinan J."/>
            <person name="LaButti K."/>
            <person name="Riley R."/>
            <person name="Lipzen A."/>
            <person name="Clum A."/>
            <person name="Drula E."/>
            <person name="Henrissat B."/>
            <person name="Kohler A."/>
            <person name="Grigoriev I.V."/>
            <person name="Martin F.M."/>
            <person name="Hacquard S."/>
        </authorList>
    </citation>
    <scope>NUCLEOTIDE SEQUENCE</scope>
    <source>
        <strain evidence="7">MPI-CAGE-AT-0023</strain>
    </source>
</reference>
<dbReference type="GeneID" id="70227992"/>
<evidence type="ECO:0000256" key="1">
    <source>
        <dbReference type="ARBA" id="ARBA00004141"/>
    </source>
</evidence>
<keyword evidence="3 6" id="KW-1133">Transmembrane helix</keyword>
<evidence type="ECO:0000256" key="6">
    <source>
        <dbReference type="SAM" id="Phobius"/>
    </source>
</evidence>
<protein>
    <submittedName>
        <fullName evidence="7">Uncharacterized protein</fullName>
    </submittedName>
</protein>
<feature type="transmembrane region" description="Helical" evidence="6">
    <location>
        <begin position="95"/>
        <end position="115"/>
    </location>
</feature>
<comment type="caution">
    <text evidence="7">The sequence shown here is derived from an EMBL/GenBank/DDBJ whole genome shotgun (WGS) entry which is preliminary data.</text>
</comment>
<feature type="transmembrane region" description="Helical" evidence="6">
    <location>
        <begin position="28"/>
        <end position="49"/>
    </location>
</feature>
<dbReference type="PANTHER" id="PTHR23502:SF30">
    <property type="entry name" value="TRANSPORTER, PUTATIVE (AFU_ORTHOLOGUE AFUA_8G04702)-RELATED"/>
    <property type="match status" value="1"/>
</dbReference>
<evidence type="ECO:0000313" key="7">
    <source>
        <dbReference type="EMBL" id="KAH7259387.1"/>
    </source>
</evidence>
<dbReference type="EMBL" id="JAGMUX010000005">
    <property type="protein sequence ID" value="KAH7259387.1"/>
    <property type="molecule type" value="Genomic_DNA"/>
</dbReference>
<sequence>MQWTNNRNGTASIIPGSPPYNFSSSTVVVSYISCCIGVILGLFFTGYSSDWLTIRLARRNNGVIEAEHRLWPFLLCIVTVPGALLLWGLGAAYEIHWFGLMVVMRILTMSNTYGITVSITW</sequence>
<name>A0A9P9HML7_FUSRE</name>
<feature type="transmembrane region" description="Helical" evidence="6">
    <location>
        <begin position="70"/>
        <end position="89"/>
    </location>
</feature>
<evidence type="ECO:0000256" key="3">
    <source>
        <dbReference type="ARBA" id="ARBA00022989"/>
    </source>
</evidence>
<comment type="subcellular location">
    <subcellularLocation>
        <location evidence="1">Membrane</location>
        <topology evidence="1">Multi-pass membrane protein</topology>
    </subcellularLocation>
</comment>
<accession>A0A9P9HML7</accession>
<dbReference type="PANTHER" id="PTHR23502">
    <property type="entry name" value="MAJOR FACILITATOR SUPERFAMILY"/>
    <property type="match status" value="1"/>
</dbReference>
<keyword evidence="8" id="KW-1185">Reference proteome</keyword>
<dbReference type="AlphaFoldDB" id="A0A9P9HML7"/>
<proteinExistence type="predicted"/>
<organism evidence="7 8">
    <name type="scientific">Fusarium redolens</name>
    <dbReference type="NCBI Taxonomy" id="48865"/>
    <lineage>
        <taxon>Eukaryota</taxon>
        <taxon>Fungi</taxon>
        <taxon>Dikarya</taxon>
        <taxon>Ascomycota</taxon>
        <taxon>Pezizomycotina</taxon>
        <taxon>Sordariomycetes</taxon>
        <taxon>Hypocreomycetidae</taxon>
        <taxon>Hypocreales</taxon>
        <taxon>Nectriaceae</taxon>
        <taxon>Fusarium</taxon>
        <taxon>Fusarium redolens species complex</taxon>
    </lineage>
</organism>
<keyword evidence="5" id="KW-0325">Glycoprotein</keyword>